<organism evidence="1 2">
    <name type="scientific">Clitoria ternatea</name>
    <name type="common">Butterfly pea</name>
    <dbReference type="NCBI Taxonomy" id="43366"/>
    <lineage>
        <taxon>Eukaryota</taxon>
        <taxon>Viridiplantae</taxon>
        <taxon>Streptophyta</taxon>
        <taxon>Embryophyta</taxon>
        <taxon>Tracheophyta</taxon>
        <taxon>Spermatophyta</taxon>
        <taxon>Magnoliopsida</taxon>
        <taxon>eudicotyledons</taxon>
        <taxon>Gunneridae</taxon>
        <taxon>Pentapetalae</taxon>
        <taxon>rosids</taxon>
        <taxon>fabids</taxon>
        <taxon>Fabales</taxon>
        <taxon>Fabaceae</taxon>
        <taxon>Papilionoideae</taxon>
        <taxon>50 kb inversion clade</taxon>
        <taxon>NPAAA clade</taxon>
        <taxon>indigoferoid/millettioid clade</taxon>
        <taxon>Phaseoleae</taxon>
        <taxon>Clitoria</taxon>
    </lineage>
</organism>
<dbReference type="GO" id="GO:0000506">
    <property type="term" value="C:glycosylphosphatidylinositol-N-acetylglucosaminyltransferase (GPI-GnT) complex"/>
    <property type="evidence" value="ECO:0007669"/>
    <property type="project" value="TreeGrafter"/>
</dbReference>
<dbReference type="PANTHER" id="PTHR45871:SF1">
    <property type="entry name" value="PHOSPHATIDYLINOSITOL N-ACETYLGLUCOSAMINYLTRANSFERASE SUBUNIT A"/>
    <property type="match status" value="1"/>
</dbReference>
<dbReference type="GO" id="GO:0017176">
    <property type="term" value="F:phosphatidylinositol N-acetylglucosaminyltransferase activity"/>
    <property type="evidence" value="ECO:0007669"/>
    <property type="project" value="TreeGrafter"/>
</dbReference>
<protein>
    <recommendedName>
        <fullName evidence="3">Glycosyl transferase family 1 domain-containing protein</fullName>
    </recommendedName>
</protein>
<evidence type="ECO:0008006" key="3">
    <source>
        <dbReference type="Google" id="ProtNLM"/>
    </source>
</evidence>
<dbReference type="Gene3D" id="3.40.50.2000">
    <property type="entry name" value="Glycogen Phosphorylase B"/>
    <property type="match status" value="1"/>
</dbReference>
<proteinExistence type="predicted"/>
<dbReference type="SUPFAM" id="SSF53756">
    <property type="entry name" value="UDP-Glycosyltransferase/glycogen phosphorylase"/>
    <property type="match status" value="1"/>
</dbReference>
<dbReference type="Proteomes" id="UP001359559">
    <property type="component" value="Unassembled WGS sequence"/>
</dbReference>
<dbReference type="PANTHER" id="PTHR45871">
    <property type="entry name" value="N-ACETYLGLUCOSAMINYL-PHOSPHATIDYLINOSITOL BIOSYNTHETIC PROTEIN"/>
    <property type="match status" value="1"/>
</dbReference>
<comment type="caution">
    <text evidence="1">The sequence shown here is derived from an EMBL/GenBank/DDBJ whole genome shotgun (WGS) entry which is preliminary data.</text>
</comment>
<keyword evidence="2" id="KW-1185">Reference proteome</keyword>
<dbReference type="GO" id="GO:0006506">
    <property type="term" value="P:GPI anchor biosynthetic process"/>
    <property type="evidence" value="ECO:0007669"/>
    <property type="project" value="TreeGrafter"/>
</dbReference>
<evidence type="ECO:0000313" key="1">
    <source>
        <dbReference type="EMBL" id="KAK7310715.1"/>
    </source>
</evidence>
<accession>A0AAN9PSR7</accession>
<dbReference type="EMBL" id="JAYKXN010000002">
    <property type="protein sequence ID" value="KAK7310715.1"/>
    <property type="molecule type" value="Genomic_DNA"/>
</dbReference>
<gene>
    <name evidence="1" type="ORF">RJT34_08394</name>
</gene>
<reference evidence="1 2" key="1">
    <citation type="submission" date="2024-01" db="EMBL/GenBank/DDBJ databases">
        <title>The genomes of 5 underutilized Papilionoideae crops provide insights into root nodulation and disease resistance.</title>
        <authorList>
            <person name="Yuan L."/>
        </authorList>
    </citation>
    <scope>NUCLEOTIDE SEQUENCE [LARGE SCALE GENOMIC DNA]</scope>
    <source>
        <strain evidence="1">LY-2023</strain>
        <tissue evidence="1">Leaf</tissue>
    </source>
</reference>
<name>A0AAN9PSR7_CLITE</name>
<dbReference type="Pfam" id="PF13692">
    <property type="entry name" value="Glyco_trans_1_4"/>
    <property type="match status" value="1"/>
</dbReference>
<evidence type="ECO:0000313" key="2">
    <source>
        <dbReference type="Proteomes" id="UP001359559"/>
    </source>
</evidence>
<sequence>MTKSLVSLGSEPHQLGRIPGLINVYKVRIDSILDLVEPESCVQVSIGDVGGRKHSHEQGGQFTLADLSQAMCFPVPTQARKTLLLSGLPPEKGVDYLLKSFQKFADYIPICLTETFCLAILEAASCGFLTVRTCVGGVTEVLPDGMIVLVEPDPNDMVHAIQKAISMLPKIDPQMRELYNWHDVAKRTEIVYDHALKCSNQNLLERLSWYTVNLLSNLIVMATVPPSSLIGHVKYQQIAQPVH</sequence>
<dbReference type="AlphaFoldDB" id="A0AAN9PSR7"/>